<evidence type="ECO:0000256" key="2">
    <source>
        <dbReference type="ARBA" id="ARBA00023002"/>
    </source>
</evidence>
<keyword evidence="2" id="KW-0560">Oxidoreductase</keyword>
<evidence type="ECO:0000256" key="1">
    <source>
        <dbReference type="ARBA" id="ARBA00001964"/>
    </source>
</evidence>
<dbReference type="CDD" id="cd02000">
    <property type="entry name" value="TPP_E1_PDC_ADC_BCADC"/>
    <property type="match status" value="1"/>
</dbReference>
<proteinExistence type="predicted"/>
<dbReference type="PANTHER" id="PTHR11516">
    <property type="entry name" value="PYRUVATE DEHYDROGENASE E1 COMPONENT, ALPHA SUBUNIT BACTERIAL AND ORGANELLAR"/>
    <property type="match status" value="1"/>
</dbReference>
<dbReference type="PANTHER" id="PTHR11516:SF60">
    <property type="entry name" value="PYRUVATE DEHYDROGENASE E1 COMPONENT SUBUNIT ALPHA"/>
    <property type="match status" value="1"/>
</dbReference>
<keyword evidence="3" id="KW-0786">Thiamine pyrophosphate</keyword>
<evidence type="ECO:0000313" key="5">
    <source>
        <dbReference type="EMBL" id="NDO71603.1"/>
    </source>
</evidence>
<comment type="caution">
    <text evidence="5">The sequence shown here is derived from an EMBL/GenBank/DDBJ whole genome shotgun (WGS) entry which is preliminary data.</text>
</comment>
<dbReference type="Gene3D" id="3.40.50.970">
    <property type="match status" value="1"/>
</dbReference>
<dbReference type="Pfam" id="PF00676">
    <property type="entry name" value="E1_dh"/>
    <property type="match status" value="1"/>
</dbReference>
<dbReference type="EMBL" id="VIRB01000141">
    <property type="protein sequence ID" value="NDO71603.1"/>
    <property type="molecule type" value="Genomic_DNA"/>
</dbReference>
<dbReference type="OrthoDB" id="9766715at2"/>
<dbReference type="RefSeq" id="WP_004081132.1">
    <property type="nucleotide sequence ID" value="NZ_VIRB01000141.1"/>
</dbReference>
<feature type="domain" description="Dehydrogenase E1 component" evidence="4">
    <location>
        <begin position="15"/>
        <end position="318"/>
    </location>
</feature>
<protein>
    <submittedName>
        <fullName evidence="5">Thiamine pyrophosphate-dependent dehydrogenase E1 component subunit alpha</fullName>
    </submittedName>
</protein>
<dbReference type="GO" id="GO:0006086">
    <property type="term" value="P:pyruvate decarboxylation to acetyl-CoA"/>
    <property type="evidence" value="ECO:0007669"/>
    <property type="project" value="TreeGrafter"/>
</dbReference>
<organism evidence="5 6">
    <name type="scientific">Schaedlerella arabinosiphila</name>
    <dbReference type="NCBI Taxonomy" id="2044587"/>
    <lineage>
        <taxon>Bacteria</taxon>
        <taxon>Bacillati</taxon>
        <taxon>Bacillota</taxon>
        <taxon>Clostridia</taxon>
        <taxon>Lachnospirales</taxon>
        <taxon>Lachnospiraceae</taxon>
        <taxon>Schaedlerella</taxon>
    </lineage>
</organism>
<name>A0A9X5H8S2_9FIRM</name>
<gene>
    <name evidence="5" type="ORF">FMM80_24315</name>
</gene>
<dbReference type="InterPro" id="IPR001017">
    <property type="entry name" value="DH_E1"/>
</dbReference>
<evidence type="ECO:0000256" key="3">
    <source>
        <dbReference type="ARBA" id="ARBA00023052"/>
    </source>
</evidence>
<reference evidence="5 6" key="1">
    <citation type="submission" date="2019-07" db="EMBL/GenBank/DDBJ databases">
        <title>Draft genome sequences of 15 bacterial species constituting the stable defined intestinal microbiota of the GM15 gnotobiotic mouse model.</title>
        <authorList>
            <person name="Elie C."/>
            <person name="Mathieu A."/>
            <person name="Saliou A."/>
            <person name="Darnaud M."/>
            <person name="Leulier F."/>
            <person name="Tamellini A."/>
        </authorList>
    </citation>
    <scope>NUCLEOTIDE SEQUENCE [LARGE SCALE GENOMIC DNA]</scope>
    <source>
        <strain evidence="6">ASF 502</strain>
    </source>
</reference>
<evidence type="ECO:0000313" key="6">
    <source>
        <dbReference type="Proteomes" id="UP000474104"/>
    </source>
</evidence>
<dbReference type="InterPro" id="IPR050642">
    <property type="entry name" value="PDH_E1_Alpha_Subunit"/>
</dbReference>
<dbReference type="Proteomes" id="UP000474104">
    <property type="component" value="Unassembled WGS sequence"/>
</dbReference>
<accession>A0A9X5H8S2</accession>
<dbReference type="SUPFAM" id="SSF52518">
    <property type="entry name" value="Thiamin diphosphate-binding fold (THDP-binding)"/>
    <property type="match status" value="1"/>
</dbReference>
<comment type="cofactor">
    <cofactor evidence="1">
        <name>thiamine diphosphate</name>
        <dbReference type="ChEBI" id="CHEBI:58937"/>
    </cofactor>
</comment>
<dbReference type="InterPro" id="IPR029061">
    <property type="entry name" value="THDP-binding"/>
</dbReference>
<dbReference type="GO" id="GO:0004739">
    <property type="term" value="F:pyruvate dehydrogenase (acetyl-transferring) activity"/>
    <property type="evidence" value="ECO:0007669"/>
    <property type="project" value="TreeGrafter"/>
</dbReference>
<sequence length="330" mass="36516">MTSDNSNNDSISLLYRMILIREFENAVSKYKLNKMIYGSAHCYNGEEAIAVGICSALKKKDYIISNHRPHGHAIAKGIEIKYMMAEIFGKEGGTNRGKGGSMHVNDASIGMIASTGIVGSGIPVACGAAFSAKYKKDGKIACVFFGDGAANEGTLHESLNLAAKWQLPLIFVLEDNGLAVTTNTRNTSACNDYVAMAKAYGMAGYHVDGQDVEQIYTLAKSVVKIARNNGTPSLIQAHTIRFNEHAEGGYYLKMRDKKYRDYRTLENEKEIRCPIELYKNKLLESGKLTQEINKKLFLKAEEEVKHCIEFALDSPDPEKSIAYRNVFVEV</sequence>
<evidence type="ECO:0000259" key="4">
    <source>
        <dbReference type="Pfam" id="PF00676"/>
    </source>
</evidence>
<dbReference type="AlphaFoldDB" id="A0A9X5H8S2"/>